<dbReference type="OrthoDB" id="2156798at2"/>
<proteinExistence type="predicted"/>
<dbReference type="STRING" id="1423778.FC70_GL000968"/>
<gene>
    <name evidence="1" type="ORF">FC70_GL000968</name>
</gene>
<sequence>MAVIENTLQKSNIIVSAKIIALTNKMITFLTQDGQHLLVPVTQSEREDILFLPTLKDIWHAELWIPVNRKLHQLLQYDWMAVPTNTKA</sequence>
<dbReference type="KEGG" id="lol:LACOL_0329"/>
<evidence type="ECO:0000313" key="2">
    <source>
        <dbReference type="Proteomes" id="UP000051697"/>
    </source>
</evidence>
<dbReference type="EMBL" id="AZFE01000031">
    <property type="protein sequence ID" value="KRL55372.1"/>
    <property type="molecule type" value="Genomic_DNA"/>
</dbReference>
<reference evidence="1 2" key="1">
    <citation type="journal article" date="2015" name="Genome Announc.">
        <title>Expanding the biotechnology potential of lactobacilli through comparative genomics of 213 strains and associated genera.</title>
        <authorList>
            <person name="Sun Z."/>
            <person name="Harris H.M."/>
            <person name="McCann A."/>
            <person name="Guo C."/>
            <person name="Argimon S."/>
            <person name="Zhang W."/>
            <person name="Yang X."/>
            <person name="Jeffery I.B."/>
            <person name="Cooney J.C."/>
            <person name="Kagawa T.F."/>
            <person name="Liu W."/>
            <person name="Song Y."/>
            <person name="Salvetti E."/>
            <person name="Wrobel A."/>
            <person name="Rasinkangas P."/>
            <person name="Parkhill J."/>
            <person name="Rea M.C."/>
            <person name="O'Sullivan O."/>
            <person name="Ritari J."/>
            <person name="Douillard F.P."/>
            <person name="Paul Ross R."/>
            <person name="Yang R."/>
            <person name="Briner A.E."/>
            <person name="Felis G.E."/>
            <person name="de Vos W.M."/>
            <person name="Barrangou R."/>
            <person name="Klaenhammer T.R."/>
            <person name="Caufield P.W."/>
            <person name="Cui Y."/>
            <person name="Zhang H."/>
            <person name="O'Toole P.W."/>
        </authorList>
    </citation>
    <scope>NUCLEOTIDE SEQUENCE [LARGE SCALE GENOMIC DNA]</scope>
    <source>
        <strain evidence="1 2">DSM 15707</strain>
    </source>
</reference>
<dbReference type="Proteomes" id="UP000051697">
    <property type="component" value="Unassembled WGS sequence"/>
</dbReference>
<protein>
    <submittedName>
        <fullName evidence="1">Uncharacterized protein</fullName>
    </submittedName>
</protein>
<comment type="caution">
    <text evidence="1">The sequence shown here is derived from an EMBL/GenBank/DDBJ whole genome shotgun (WGS) entry which is preliminary data.</text>
</comment>
<dbReference type="PATRIC" id="fig|1423778.4.peg.1001"/>
<name>A0A0R1RF65_9LACO</name>
<organism evidence="1 2">
    <name type="scientific">Paucilactobacillus oligofermentans DSM 15707 = LMG 22743</name>
    <dbReference type="NCBI Taxonomy" id="1423778"/>
    <lineage>
        <taxon>Bacteria</taxon>
        <taxon>Bacillati</taxon>
        <taxon>Bacillota</taxon>
        <taxon>Bacilli</taxon>
        <taxon>Lactobacillales</taxon>
        <taxon>Lactobacillaceae</taxon>
        <taxon>Paucilactobacillus</taxon>
    </lineage>
</organism>
<dbReference type="AlphaFoldDB" id="A0A0R1RF65"/>
<keyword evidence="2" id="KW-1185">Reference proteome</keyword>
<evidence type="ECO:0000313" key="1">
    <source>
        <dbReference type="EMBL" id="KRL55372.1"/>
    </source>
</evidence>
<accession>A0A0R1RF65</accession>
<dbReference type="RefSeq" id="WP_112278644.1">
    <property type="nucleotide sequence ID" value="NZ_AZFE01000031.1"/>
</dbReference>